<dbReference type="AlphaFoldDB" id="A0A2M7T5I1"/>
<dbReference type="EC" id="2.5.1.47" evidence="3"/>
<feature type="binding site" evidence="9">
    <location>
        <position position="255"/>
    </location>
    <ligand>
        <name>pyridoxal 5'-phosphate</name>
        <dbReference type="ChEBI" id="CHEBI:597326"/>
    </ligand>
</feature>
<feature type="binding site" evidence="9">
    <location>
        <position position="72"/>
    </location>
    <ligand>
        <name>pyridoxal 5'-phosphate</name>
        <dbReference type="ChEBI" id="CHEBI:597326"/>
    </ligand>
</feature>
<evidence type="ECO:0000256" key="9">
    <source>
        <dbReference type="PIRSR" id="PIRSR605856-50"/>
    </source>
</evidence>
<name>A0A2M7T5I1_9ACTN</name>
<comment type="catalytic activity">
    <reaction evidence="8">
        <text>O-acetyl-L-serine + hydrogen sulfide = L-cysteine + acetate</text>
        <dbReference type="Rhea" id="RHEA:14829"/>
        <dbReference type="ChEBI" id="CHEBI:29919"/>
        <dbReference type="ChEBI" id="CHEBI:30089"/>
        <dbReference type="ChEBI" id="CHEBI:35235"/>
        <dbReference type="ChEBI" id="CHEBI:58340"/>
        <dbReference type="EC" id="2.5.1.47"/>
    </reaction>
</comment>
<keyword evidence="7" id="KW-0198">Cysteine biosynthesis</keyword>
<feature type="modified residue" description="N6-(pyridoxal phosphate)lysine" evidence="10">
    <location>
        <position position="42"/>
    </location>
</feature>
<evidence type="ECO:0000256" key="2">
    <source>
        <dbReference type="ARBA" id="ARBA00007103"/>
    </source>
</evidence>
<organism evidence="12 13">
    <name type="scientific">Candidatus Aquicultor secundus</name>
    <dbReference type="NCBI Taxonomy" id="1973895"/>
    <lineage>
        <taxon>Bacteria</taxon>
        <taxon>Bacillati</taxon>
        <taxon>Actinomycetota</taxon>
        <taxon>Candidatus Aquicultoria</taxon>
        <taxon>Candidatus Aquicultorales</taxon>
        <taxon>Candidatus Aquicultoraceae</taxon>
        <taxon>Candidatus Aquicultor</taxon>
    </lineage>
</organism>
<gene>
    <name evidence="12" type="primary">cysM</name>
    <name evidence="12" type="ORF">COY37_10450</name>
</gene>
<dbReference type="CDD" id="cd01561">
    <property type="entry name" value="CBS_like"/>
    <property type="match status" value="1"/>
</dbReference>
<evidence type="ECO:0000256" key="7">
    <source>
        <dbReference type="ARBA" id="ARBA00023192"/>
    </source>
</evidence>
<comment type="similarity">
    <text evidence="2">Belongs to the cysteine synthase/cystathionine beta-synthase family.</text>
</comment>
<keyword evidence="4" id="KW-0028">Amino-acid biosynthesis</keyword>
<dbReference type="NCBIfam" id="TIGR01136">
    <property type="entry name" value="cysKM"/>
    <property type="match status" value="1"/>
</dbReference>
<evidence type="ECO:0000256" key="8">
    <source>
        <dbReference type="ARBA" id="ARBA00047931"/>
    </source>
</evidence>
<dbReference type="InterPro" id="IPR001216">
    <property type="entry name" value="P-phosphate_BS"/>
</dbReference>
<evidence type="ECO:0000256" key="3">
    <source>
        <dbReference type="ARBA" id="ARBA00012681"/>
    </source>
</evidence>
<dbReference type="EMBL" id="PFNG01000242">
    <property type="protein sequence ID" value="PIZ35415.1"/>
    <property type="molecule type" value="Genomic_DNA"/>
</dbReference>
<keyword evidence="6 9" id="KW-0663">Pyridoxal phosphate</keyword>
<feature type="binding site" evidence="9">
    <location>
        <begin position="174"/>
        <end position="178"/>
    </location>
    <ligand>
        <name>pyridoxal 5'-phosphate</name>
        <dbReference type="ChEBI" id="CHEBI:597326"/>
    </ligand>
</feature>
<evidence type="ECO:0000313" key="13">
    <source>
        <dbReference type="Proteomes" id="UP000230956"/>
    </source>
</evidence>
<keyword evidence="5 12" id="KW-0808">Transferase</keyword>
<dbReference type="GO" id="GO:0006535">
    <property type="term" value="P:cysteine biosynthetic process from serine"/>
    <property type="evidence" value="ECO:0007669"/>
    <property type="project" value="InterPro"/>
</dbReference>
<dbReference type="InterPro" id="IPR005856">
    <property type="entry name" value="Cys_synth"/>
</dbReference>
<dbReference type="Gene3D" id="3.40.50.1100">
    <property type="match status" value="2"/>
</dbReference>
<evidence type="ECO:0000256" key="10">
    <source>
        <dbReference type="PIRSR" id="PIRSR605856-51"/>
    </source>
</evidence>
<evidence type="ECO:0000259" key="11">
    <source>
        <dbReference type="Pfam" id="PF00291"/>
    </source>
</evidence>
<comment type="caution">
    <text evidence="12">The sequence shown here is derived from an EMBL/GenBank/DDBJ whole genome shotgun (WGS) entry which is preliminary data.</text>
</comment>
<dbReference type="FunFam" id="3.40.50.1100:FF:000006">
    <property type="entry name" value="Cysteine synthase"/>
    <property type="match status" value="1"/>
</dbReference>
<dbReference type="Pfam" id="PF00291">
    <property type="entry name" value="PALP"/>
    <property type="match status" value="1"/>
</dbReference>
<dbReference type="InterPro" id="IPR050214">
    <property type="entry name" value="Cys_Synth/Cystath_Beta-Synth"/>
</dbReference>
<evidence type="ECO:0000256" key="5">
    <source>
        <dbReference type="ARBA" id="ARBA00022679"/>
    </source>
</evidence>
<feature type="domain" description="Tryptophan synthase beta chain-like PALP" evidence="11">
    <location>
        <begin position="7"/>
        <end position="281"/>
    </location>
</feature>
<dbReference type="SUPFAM" id="SSF53686">
    <property type="entry name" value="Tryptophan synthase beta subunit-like PLP-dependent enzymes"/>
    <property type="match status" value="1"/>
</dbReference>
<evidence type="ECO:0000256" key="1">
    <source>
        <dbReference type="ARBA" id="ARBA00001933"/>
    </source>
</evidence>
<dbReference type="Proteomes" id="UP000230956">
    <property type="component" value="Unassembled WGS sequence"/>
</dbReference>
<comment type="cofactor">
    <cofactor evidence="1 9">
        <name>pyridoxal 5'-phosphate</name>
        <dbReference type="ChEBI" id="CHEBI:597326"/>
    </cofactor>
</comment>
<accession>A0A2M7T5I1</accession>
<proteinExistence type="inferred from homology"/>
<sequence length="298" mass="32610">MSNNLLDVIGNTPVVEIKRLNKHKKVKIFAKLESANPGGSVKDRIAKYMIEKAEESGELTKKKIVLEATSGNTGIGLALLCALKGYKLRIVMPETMSLERRQILMAFGAELLLTEGCKGMPGAIEMANQLAADPKYFLINQFGNPNNPLAHYETTGKELLEQVKPLDMFIAGIGTGGTLMGVGRRLREESPRTKIVGVEPYPNHKIQGLRNLGEGYIPPIFDINILHEKVNVTDDDAYDTAKDLARIEGLFCGVSSGATVAEALRQAEDMKEGNIAVILADGGEKYLSTDLYTCPYRR</sequence>
<evidence type="ECO:0000256" key="4">
    <source>
        <dbReference type="ARBA" id="ARBA00022605"/>
    </source>
</evidence>
<evidence type="ECO:0000256" key="6">
    <source>
        <dbReference type="ARBA" id="ARBA00022898"/>
    </source>
</evidence>
<reference evidence="13" key="1">
    <citation type="submission" date="2017-09" db="EMBL/GenBank/DDBJ databases">
        <title>Depth-based differentiation of microbial function through sediment-hosted aquifers and enrichment of novel symbionts in the deep terrestrial subsurface.</title>
        <authorList>
            <person name="Probst A.J."/>
            <person name="Ladd B."/>
            <person name="Jarett J.K."/>
            <person name="Geller-Mcgrath D.E."/>
            <person name="Sieber C.M.K."/>
            <person name="Emerson J.B."/>
            <person name="Anantharaman K."/>
            <person name="Thomas B.C."/>
            <person name="Malmstrom R."/>
            <person name="Stieglmeier M."/>
            <person name="Klingl A."/>
            <person name="Woyke T."/>
            <person name="Ryan C.M."/>
            <person name="Banfield J.F."/>
        </authorList>
    </citation>
    <scope>NUCLEOTIDE SEQUENCE [LARGE SCALE GENOMIC DNA]</scope>
</reference>
<feature type="non-terminal residue" evidence="12">
    <location>
        <position position="298"/>
    </location>
</feature>
<dbReference type="InterPro" id="IPR001926">
    <property type="entry name" value="TrpB-like_PALP"/>
</dbReference>
<dbReference type="PROSITE" id="PS00901">
    <property type="entry name" value="CYS_SYNTHASE"/>
    <property type="match status" value="1"/>
</dbReference>
<dbReference type="GO" id="GO:0004124">
    <property type="term" value="F:cysteine synthase activity"/>
    <property type="evidence" value="ECO:0007669"/>
    <property type="project" value="UniProtKB-EC"/>
</dbReference>
<dbReference type="RefSeq" id="WP_286977491.1">
    <property type="nucleotide sequence ID" value="NZ_PFNG01000242.1"/>
</dbReference>
<dbReference type="PANTHER" id="PTHR10314">
    <property type="entry name" value="CYSTATHIONINE BETA-SYNTHASE"/>
    <property type="match status" value="1"/>
</dbReference>
<evidence type="ECO:0000313" key="12">
    <source>
        <dbReference type="EMBL" id="PIZ35415.1"/>
    </source>
</evidence>
<dbReference type="InterPro" id="IPR036052">
    <property type="entry name" value="TrpB-like_PALP_sf"/>
</dbReference>
<protein>
    <recommendedName>
        <fullName evidence="3">cysteine synthase</fullName>
        <ecNumber evidence="3">2.5.1.47</ecNumber>
    </recommendedName>
</protein>